<evidence type="ECO:0000313" key="1">
    <source>
        <dbReference type="EMBL" id="TRO78921.1"/>
    </source>
</evidence>
<comment type="caution">
    <text evidence="1">The sequence shown here is derived from an EMBL/GenBank/DDBJ whole genome shotgun (WGS) entry which is preliminary data.</text>
</comment>
<accession>A0A550J6R5</accession>
<dbReference type="EMBL" id="VJVV01000013">
    <property type="protein sequence ID" value="TRO78921.1"/>
    <property type="molecule type" value="Genomic_DNA"/>
</dbReference>
<gene>
    <name evidence="1" type="ORF">FL622_14635</name>
</gene>
<protein>
    <submittedName>
        <fullName evidence="1">Uncharacterized protein</fullName>
    </submittedName>
</protein>
<sequence length="84" mass="9161">MGSWKKLLQLLEDPAVVGELPETLLPALRAVAAQPEKYSRQEELVDKLVGQLVSFDLYAGVGCFCESASAADIQRTLQELDPSL</sequence>
<dbReference type="NCBIfam" id="NF045727">
    <property type="entry name" value="GSU3529_fam"/>
    <property type="match status" value="1"/>
</dbReference>
<organism evidence="1 2">
    <name type="scientific">Trichloromonas acetexigens</name>
    <dbReference type="NCBI Taxonomy" id="38815"/>
    <lineage>
        <taxon>Bacteria</taxon>
        <taxon>Pseudomonadati</taxon>
        <taxon>Thermodesulfobacteriota</taxon>
        <taxon>Desulfuromonadia</taxon>
        <taxon>Desulfuromonadales</taxon>
        <taxon>Trichloromonadaceae</taxon>
        <taxon>Trichloromonas</taxon>
    </lineage>
</organism>
<keyword evidence="2" id="KW-1185">Reference proteome</keyword>
<reference evidence="1 2" key="1">
    <citation type="submission" date="2019-07" db="EMBL/GenBank/DDBJ databases">
        <title>Insights of Desulfuromonas acetexigens electromicrobiology.</title>
        <authorList>
            <person name="Katuri K."/>
            <person name="Sapireddy V."/>
            <person name="Shaw D.R."/>
            <person name="Saikaly P."/>
        </authorList>
    </citation>
    <scope>NUCLEOTIDE SEQUENCE [LARGE SCALE GENOMIC DNA]</scope>
    <source>
        <strain evidence="1 2">2873</strain>
    </source>
</reference>
<dbReference type="Proteomes" id="UP000317155">
    <property type="component" value="Unassembled WGS sequence"/>
</dbReference>
<dbReference type="OrthoDB" id="9813688at2"/>
<dbReference type="AlphaFoldDB" id="A0A550J6R5"/>
<evidence type="ECO:0000313" key="2">
    <source>
        <dbReference type="Proteomes" id="UP000317155"/>
    </source>
</evidence>
<name>A0A550J6R5_9BACT</name>
<dbReference type="RefSeq" id="WP_092054233.1">
    <property type="nucleotide sequence ID" value="NZ_FOJJ01000005.1"/>
</dbReference>
<proteinExistence type="predicted"/>